<dbReference type="RefSeq" id="WP_068659599.1">
    <property type="nucleotide sequence ID" value="NZ_CP017770.1"/>
</dbReference>
<protein>
    <submittedName>
        <fullName evidence="2">Uncharacterized protein</fullName>
    </submittedName>
</protein>
<keyword evidence="1" id="KW-0472">Membrane</keyword>
<comment type="caution">
    <text evidence="2">The sequence shown here is derived from an EMBL/GenBank/DDBJ whole genome shotgun (WGS) entry which is preliminary data.</text>
</comment>
<feature type="transmembrane region" description="Helical" evidence="1">
    <location>
        <begin position="32"/>
        <end position="50"/>
    </location>
</feature>
<sequence length="93" mass="10822">MVRTPKEQSYEESIHEVKMAFEPIKDEIYKKVAPIANWLVSVLMYCTLYIDKKKIDRKRGTYGNVVPTMIVLPTMEIANELSVERMRGVIDND</sequence>
<dbReference type="AlphaFoldDB" id="A0A167C4W7"/>
<keyword evidence="3" id="KW-1185">Reference proteome</keyword>
<dbReference type="KEGG" id="pcx:LPB68_05015"/>
<organism evidence="2 3">
    <name type="scientific">Paenibacillus crassostreae</name>
    <dbReference type="NCBI Taxonomy" id="1763538"/>
    <lineage>
        <taxon>Bacteria</taxon>
        <taxon>Bacillati</taxon>
        <taxon>Bacillota</taxon>
        <taxon>Bacilli</taxon>
        <taxon>Bacillales</taxon>
        <taxon>Paenibacillaceae</taxon>
        <taxon>Paenibacillus</taxon>
    </lineage>
</organism>
<dbReference type="Proteomes" id="UP000077134">
    <property type="component" value="Unassembled WGS sequence"/>
</dbReference>
<proteinExistence type="predicted"/>
<evidence type="ECO:0000313" key="3">
    <source>
        <dbReference type="Proteomes" id="UP000077134"/>
    </source>
</evidence>
<name>A0A167C4W7_9BACL</name>
<accession>A0A167C4W7</accession>
<evidence type="ECO:0000313" key="2">
    <source>
        <dbReference type="EMBL" id="OAB72785.1"/>
    </source>
</evidence>
<reference evidence="2 3" key="1">
    <citation type="submission" date="2016-02" db="EMBL/GenBank/DDBJ databases">
        <title>Paenibacillus sp. LPB0068, isolated from Crassostrea gigas.</title>
        <authorList>
            <person name="Shin S.-K."/>
            <person name="Yi H."/>
        </authorList>
    </citation>
    <scope>NUCLEOTIDE SEQUENCE [LARGE SCALE GENOMIC DNA]</scope>
    <source>
        <strain evidence="2 3">LPB0068</strain>
    </source>
</reference>
<dbReference type="EMBL" id="LSFN01000032">
    <property type="protein sequence ID" value="OAB72785.1"/>
    <property type="molecule type" value="Genomic_DNA"/>
</dbReference>
<gene>
    <name evidence="2" type="ORF">PNBC_15235</name>
</gene>
<evidence type="ECO:0000256" key="1">
    <source>
        <dbReference type="SAM" id="Phobius"/>
    </source>
</evidence>
<keyword evidence="1" id="KW-0812">Transmembrane</keyword>
<keyword evidence="1" id="KW-1133">Transmembrane helix</keyword>